<feature type="non-terminal residue" evidence="2">
    <location>
        <position position="1"/>
    </location>
</feature>
<dbReference type="Proteomes" id="UP000236630">
    <property type="component" value="Unassembled WGS sequence"/>
</dbReference>
<organism evidence="2 3">
    <name type="scientific">Citrus unshiu</name>
    <name type="common">Satsuma mandarin</name>
    <name type="synonym">Citrus nobilis var. unshiu</name>
    <dbReference type="NCBI Taxonomy" id="55188"/>
    <lineage>
        <taxon>Eukaryota</taxon>
        <taxon>Viridiplantae</taxon>
        <taxon>Streptophyta</taxon>
        <taxon>Embryophyta</taxon>
        <taxon>Tracheophyta</taxon>
        <taxon>Spermatophyta</taxon>
        <taxon>Magnoliopsida</taxon>
        <taxon>eudicotyledons</taxon>
        <taxon>Gunneridae</taxon>
        <taxon>Pentapetalae</taxon>
        <taxon>rosids</taxon>
        <taxon>malvids</taxon>
        <taxon>Sapindales</taxon>
        <taxon>Rutaceae</taxon>
        <taxon>Aurantioideae</taxon>
        <taxon>Citrus</taxon>
    </lineage>
</organism>
<sequence length="721" mass="80082">CLVERENSRTYEKGFALEVSGVVLSAVPEIIVRDRFSGINMMLDQAIACNFSGGPRQNSLTISSNGDCCRTLVLGLEIVNEVRGLLEDNVWDEFGASGDHIVPHPNNDYKEQFPIHSDNRKKPRCEVIGIVNTANNTAIDRICGKEENHLPCMIGEDRMLEKGSWSETPAGTFPALCDSDTAKEMTSSASDDARMSGHGSKSEKVDKVGDFCEQNPIFGDKCTAVDNNLYRYPLNQISQSDNDLSFLDNDCEDKESSDLLYYGWPDIGNFEDVDRMFRSCDSTFGLGNLSNEDDLCWFTPANAAEDSEDVLKSGSKLSTLSGHPEASKENGPGPTNDCNQKSFTAGDRRNFKFMDIDDSALNHLSFGNALDTQSESKDDTMFSDQRQLEHHNKSEGKRRFMENGGSVNHYVSQDQPADKKHLFGDSSSQVFSPSGLWQRKQNLAPDSLSYMQTHNPYLHLDYSHPSDKISVCPTPPGIKSDNNSNMSPSPKESSYASNQVQSVESSHGPPFEAPSVTTNEKREKPSHCQGVQVPFTRNFKHENMVNAMEFDNALPVQKQVHKTEQETEGHSDVEGVSIRVPAELDSFNAQESSCVSSVLDEISLEATSFRQLQQVMEKLDIRTKLCIRDSLYRLARSAEQRHNCATSSASIGVDGDASGAVTAEETNKYVIGLIFDSHLFLFLVIIMPCCSQFLHVKNVYAVTSIYCDMARRISRFCVIFL</sequence>
<evidence type="ECO:0000256" key="1">
    <source>
        <dbReference type="SAM" id="MobiDB-lite"/>
    </source>
</evidence>
<feature type="compositionally biased region" description="Polar residues" evidence="1">
    <location>
        <begin position="480"/>
        <end position="505"/>
    </location>
</feature>
<dbReference type="InterPro" id="IPR039928">
    <property type="entry name" value="LNK"/>
</dbReference>
<feature type="region of interest" description="Disordered" evidence="1">
    <location>
        <begin position="184"/>
        <end position="203"/>
    </location>
</feature>
<feature type="compositionally biased region" description="Basic and acidic residues" evidence="1">
    <location>
        <begin position="191"/>
        <end position="203"/>
    </location>
</feature>
<gene>
    <name evidence="2" type="ORF">CUMW_266760</name>
</gene>
<name>A0A2H5QVW8_CITUN</name>
<dbReference type="PANTHER" id="PTHR33334:SF8">
    <property type="entry name" value="PROTEIN LNK1"/>
    <property type="match status" value="1"/>
</dbReference>
<dbReference type="GO" id="GO:0006355">
    <property type="term" value="P:regulation of DNA-templated transcription"/>
    <property type="evidence" value="ECO:0007669"/>
    <property type="project" value="InterPro"/>
</dbReference>
<feature type="compositionally biased region" description="Low complexity" evidence="1">
    <location>
        <begin position="312"/>
        <end position="322"/>
    </location>
</feature>
<feature type="region of interest" description="Disordered" evidence="1">
    <location>
        <begin position="372"/>
        <end position="412"/>
    </location>
</feature>
<proteinExistence type="predicted"/>
<dbReference type="PANTHER" id="PTHR33334">
    <property type="entry name" value="PROTEIN LNK1"/>
    <property type="match status" value="1"/>
</dbReference>
<dbReference type="GO" id="GO:0007623">
    <property type="term" value="P:circadian rhythm"/>
    <property type="evidence" value="ECO:0007669"/>
    <property type="project" value="InterPro"/>
</dbReference>
<evidence type="ECO:0008006" key="4">
    <source>
        <dbReference type="Google" id="ProtNLM"/>
    </source>
</evidence>
<feature type="region of interest" description="Disordered" evidence="1">
    <location>
        <begin position="469"/>
        <end position="528"/>
    </location>
</feature>
<reference evidence="2 3" key="1">
    <citation type="journal article" date="2017" name="Front. Genet.">
        <title>Draft sequencing of the heterozygous diploid genome of Satsuma (Citrus unshiu Marc.) using a hybrid assembly approach.</title>
        <authorList>
            <person name="Shimizu T."/>
            <person name="Tanizawa Y."/>
            <person name="Mochizuki T."/>
            <person name="Nagasaki H."/>
            <person name="Yoshioka T."/>
            <person name="Toyoda A."/>
            <person name="Fujiyama A."/>
            <person name="Kaminuma E."/>
            <person name="Nakamura Y."/>
        </authorList>
    </citation>
    <scope>NUCLEOTIDE SEQUENCE [LARGE SCALE GENOMIC DNA]</scope>
    <source>
        <strain evidence="3">cv. Miyagawa wase</strain>
    </source>
</reference>
<comment type="caution">
    <text evidence="2">The sequence shown here is derived from an EMBL/GenBank/DDBJ whole genome shotgun (WGS) entry which is preliminary data.</text>
</comment>
<dbReference type="EMBL" id="BDQV01000972">
    <property type="protein sequence ID" value="GAY68766.1"/>
    <property type="molecule type" value="Genomic_DNA"/>
</dbReference>
<accession>A0A2H5QVW8</accession>
<evidence type="ECO:0000313" key="2">
    <source>
        <dbReference type="EMBL" id="GAY68766.1"/>
    </source>
</evidence>
<protein>
    <recommendedName>
        <fullName evidence="4">Protein LNK1</fullName>
    </recommendedName>
</protein>
<dbReference type="AlphaFoldDB" id="A0A2H5QVW8"/>
<feature type="compositionally biased region" description="Basic and acidic residues" evidence="1">
    <location>
        <begin position="374"/>
        <end position="401"/>
    </location>
</feature>
<feature type="region of interest" description="Disordered" evidence="1">
    <location>
        <begin position="309"/>
        <end position="342"/>
    </location>
</feature>
<evidence type="ECO:0000313" key="3">
    <source>
        <dbReference type="Proteomes" id="UP000236630"/>
    </source>
</evidence>
<keyword evidence="3" id="KW-1185">Reference proteome</keyword>